<feature type="region of interest" description="Disordered" evidence="1">
    <location>
        <begin position="147"/>
        <end position="166"/>
    </location>
</feature>
<dbReference type="AlphaFoldDB" id="A0A9N9FGX5"/>
<comment type="caution">
    <text evidence="2">The sequence shown here is derived from an EMBL/GenBank/DDBJ whole genome shotgun (WGS) entry which is preliminary data.</text>
</comment>
<feature type="compositionally biased region" description="Polar residues" evidence="1">
    <location>
        <begin position="1"/>
        <end position="11"/>
    </location>
</feature>
<feature type="compositionally biased region" description="Basic and acidic residues" evidence="1">
    <location>
        <begin position="15"/>
        <end position="24"/>
    </location>
</feature>
<sequence>MATFSNTPTSQFDEDNSKANEKNNDNHKWIFIQESFISTSPEEPIQHIIPEPNPYIKVPFPPEINPFELIRTDEKGELRSRCTNKFLIYRNEYAKQLETYGYKISMRKVSCMAARAWKEEPNHVIRYYEDIAREVEKLHVQLSMNSVPSETTFNSPSDSGSESPTISVHSDNFFSSTITDSSEISHPSQFEGINHDSMSINSFENEIPGINNSIQHNVLTTSDSCHLLQNEFVQNSFHSNLPFPIHCLNFPQEIMEREFEQFEQFSHNYFDESIIYNNREMVGLQWNVEFF</sequence>
<evidence type="ECO:0000313" key="3">
    <source>
        <dbReference type="Proteomes" id="UP000789831"/>
    </source>
</evidence>
<reference evidence="2" key="1">
    <citation type="submission" date="2021-06" db="EMBL/GenBank/DDBJ databases">
        <authorList>
            <person name="Kallberg Y."/>
            <person name="Tangrot J."/>
            <person name="Rosling A."/>
        </authorList>
    </citation>
    <scope>NUCLEOTIDE SEQUENCE</scope>
    <source>
        <strain evidence="2">MT106</strain>
    </source>
</reference>
<dbReference type="OrthoDB" id="2307332at2759"/>
<dbReference type="InterPro" id="IPR036910">
    <property type="entry name" value="HMG_box_dom_sf"/>
</dbReference>
<evidence type="ECO:0000256" key="1">
    <source>
        <dbReference type="SAM" id="MobiDB-lite"/>
    </source>
</evidence>
<name>A0A9N9FGX5_9GLOM</name>
<evidence type="ECO:0000313" key="2">
    <source>
        <dbReference type="EMBL" id="CAG8535273.1"/>
    </source>
</evidence>
<dbReference type="Gene3D" id="1.10.30.10">
    <property type="entry name" value="High mobility group box domain"/>
    <property type="match status" value="1"/>
</dbReference>
<keyword evidence="3" id="KW-1185">Reference proteome</keyword>
<proteinExistence type="predicted"/>
<dbReference type="SUPFAM" id="SSF47095">
    <property type="entry name" value="HMG-box"/>
    <property type="match status" value="1"/>
</dbReference>
<protein>
    <submittedName>
        <fullName evidence="2">11016_t:CDS:1</fullName>
    </submittedName>
</protein>
<accession>A0A9N9FGX5</accession>
<feature type="region of interest" description="Disordered" evidence="1">
    <location>
        <begin position="1"/>
        <end position="24"/>
    </location>
</feature>
<organism evidence="2 3">
    <name type="scientific">Ambispora gerdemannii</name>
    <dbReference type="NCBI Taxonomy" id="144530"/>
    <lineage>
        <taxon>Eukaryota</taxon>
        <taxon>Fungi</taxon>
        <taxon>Fungi incertae sedis</taxon>
        <taxon>Mucoromycota</taxon>
        <taxon>Glomeromycotina</taxon>
        <taxon>Glomeromycetes</taxon>
        <taxon>Archaeosporales</taxon>
        <taxon>Ambisporaceae</taxon>
        <taxon>Ambispora</taxon>
    </lineage>
</organism>
<dbReference type="Proteomes" id="UP000789831">
    <property type="component" value="Unassembled WGS sequence"/>
</dbReference>
<gene>
    <name evidence="2" type="ORF">AGERDE_LOCUS5912</name>
</gene>
<dbReference type="EMBL" id="CAJVPL010000859">
    <property type="protein sequence ID" value="CAG8535273.1"/>
    <property type="molecule type" value="Genomic_DNA"/>
</dbReference>